<dbReference type="GO" id="GO:0031417">
    <property type="term" value="C:NatC complex"/>
    <property type="evidence" value="ECO:0007669"/>
    <property type="project" value="InterPro"/>
</dbReference>
<keyword evidence="8" id="KW-1185">Reference proteome</keyword>
<gene>
    <name evidence="7" type="ORF">BCV70DRAFT_199204</name>
</gene>
<comment type="similarity">
    <text evidence="2">Belongs to the MAK10 family.</text>
</comment>
<sequence>MSALSSSRDASWAILASTASANDAAPTTATIRPTAEPGCDMGQHHWSSQDDSTIPSYEMGAPFQDVTSELFRACAALDHGQMVAVPNFTLMDSMAAIKIMDVRMDSGMALPPSGLPEPDRLPGDCQAIAFDPFQTLSIDDVLWIMDRLFACEAAWHQGSSLSQTLYTCLYFHSLKSLSPRHPRFQARNSASSSAQTMECPELVCKVLRSFILATVKTLDVVWNELAAERNVIDGEDFSSDKSGLSLLETTDPDYAIAELEDAIEWIQAQAGDIDRASIEATRARLTFRKQLLYAVTLLQNTSTASPLDVVIHCKFARRSLNSLRPVSAAHVAGPALLRQPHRSSAPSVRAMSAFDPAYNRKLVANAPLRPISLPSADATWNILDNLLVELQDVVHILQHPGFQSWKTFFTHRSISYQRRQPLSSAAYVRSLFQTSVCHRNMVAGRLPLDWLAEAFFHEVALVDPLVLRKASRIGRDTVEGGARPAWNSPPSLGQQVHFFVQRLAGNLVSYLTTLSQNRARTKRSLASKLYREWVQLSEEASELGRKLEHALRPEDGYVPDTLFAATQHLALEIMTQIAYSGFELDLYVSLEDCQSMWWLGSRIQQEQALVCADLRDEVSASKGNGRSTGDRSRGAPHTLAYIDRQIWLARALEKLSIATVYLKHLFADSRKSCGTANSGQAQDSMDADPRADAERNGFITRVKWMRLPSRSHLGGGDEQIEALWQDYVAFRKEITHAEKSALLSATVSDMTDARRQLETLVASFDSRQRQDTTYAEFVAFVESLHATCCSNLDAVANQDAILSPPATHPSPTWHFEHPWIPQLTFGSPSWDTFRSA</sequence>
<feature type="region of interest" description="Disordered" evidence="4">
    <location>
        <begin position="23"/>
        <end position="53"/>
    </location>
</feature>
<comment type="subcellular location">
    <subcellularLocation>
        <location evidence="1">Cytoplasm</location>
    </subcellularLocation>
</comment>
<evidence type="ECO:0000256" key="4">
    <source>
        <dbReference type="SAM" id="MobiDB-lite"/>
    </source>
</evidence>
<feature type="domain" description="NAA35-like TPR repeats" evidence="6">
    <location>
        <begin position="395"/>
        <end position="660"/>
    </location>
</feature>
<evidence type="ECO:0000256" key="3">
    <source>
        <dbReference type="ARBA" id="ARBA00022490"/>
    </source>
</evidence>
<name>A0A317XRG0_9BASI</name>
<dbReference type="Proteomes" id="UP000246740">
    <property type="component" value="Unassembled WGS sequence"/>
</dbReference>
<evidence type="ECO:0000313" key="7">
    <source>
        <dbReference type="EMBL" id="PWZ00837.1"/>
    </source>
</evidence>
<dbReference type="InterPro" id="IPR057983">
    <property type="entry name" value="NAA35-like_N"/>
</dbReference>
<keyword evidence="3" id="KW-0963">Cytoplasm</keyword>
<dbReference type="EMBL" id="KZ819191">
    <property type="protein sequence ID" value="PWZ00837.1"/>
    <property type="molecule type" value="Genomic_DNA"/>
</dbReference>
<feature type="domain" description="NAA35-like N-terminal" evidence="5">
    <location>
        <begin position="80"/>
        <end position="255"/>
    </location>
</feature>
<dbReference type="Pfam" id="PF25789">
    <property type="entry name" value="TPR_NAA35"/>
    <property type="match status" value="1"/>
</dbReference>
<dbReference type="STRING" id="1882483.A0A317XRG0"/>
<dbReference type="Pfam" id="PF04112">
    <property type="entry name" value="Mak10"/>
    <property type="match status" value="1"/>
</dbReference>
<feature type="compositionally biased region" description="Polar residues" evidence="4">
    <location>
        <begin position="672"/>
        <end position="683"/>
    </location>
</feature>
<dbReference type="AlphaFoldDB" id="A0A317XRG0"/>
<feature type="region of interest" description="Disordered" evidence="4">
    <location>
        <begin position="672"/>
        <end position="691"/>
    </location>
</feature>
<evidence type="ECO:0000259" key="5">
    <source>
        <dbReference type="Pfam" id="PF04112"/>
    </source>
</evidence>
<dbReference type="InterPro" id="IPR007244">
    <property type="entry name" value="Naa35_N"/>
</dbReference>
<evidence type="ECO:0000256" key="2">
    <source>
        <dbReference type="ARBA" id="ARBA00006289"/>
    </source>
</evidence>
<organism evidence="7 8">
    <name type="scientific">Testicularia cyperi</name>
    <dbReference type="NCBI Taxonomy" id="1882483"/>
    <lineage>
        <taxon>Eukaryota</taxon>
        <taxon>Fungi</taxon>
        <taxon>Dikarya</taxon>
        <taxon>Basidiomycota</taxon>
        <taxon>Ustilaginomycotina</taxon>
        <taxon>Ustilaginomycetes</taxon>
        <taxon>Ustilaginales</taxon>
        <taxon>Anthracoideaceae</taxon>
        <taxon>Testicularia</taxon>
    </lineage>
</organism>
<evidence type="ECO:0000313" key="8">
    <source>
        <dbReference type="Proteomes" id="UP000246740"/>
    </source>
</evidence>
<dbReference type="OrthoDB" id="269405at2759"/>
<dbReference type="InParanoid" id="A0A317XRG0"/>
<accession>A0A317XRG0</accession>
<dbReference type="PANTHER" id="PTHR21373:SF0">
    <property type="entry name" value="N-ALPHA-ACETYLTRANSFERASE 35, NATC AUXILIARY SUBUNIT"/>
    <property type="match status" value="1"/>
</dbReference>
<dbReference type="FunCoup" id="A0A317XRG0">
    <property type="interactions" value="367"/>
</dbReference>
<proteinExistence type="inferred from homology"/>
<reference evidence="7 8" key="1">
    <citation type="journal article" date="2018" name="Mol. Biol. Evol.">
        <title>Broad Genomic Sampling Reveals a Smut Pathogenic Ancestry of the Fungal Clade Ustilaginomycotina.</title>
        <authorList>
            <person name="Kijpornyongpan T."/>
            <person name="Mondo S.J."/>
            <person name="Barry K."/>
            <person name="Sandor L."/>
            <person name="Lee J."/>
            <person name="Lipzen A."/>
            <person name="Pangilinan J."/>
            <person name="LaButti K."/>
            <person name="Hainaut M."/>
            <person name="Henrissat B."/>
            <person name="Grigoriev I.V."/>
            <person name="Spatafora J.W."/>
            <person name="Aime M.C."/>
        </authorList>
    </citation>
    <scope>NUCLEOTIDE SEQUENCE [LARGE SCALE GENOMIC DNA]</scope>
    <source>
        <strain evidence="7 8">MCA 3645</strain>
    </source>
</reference>
<evidence type="ECO:0000256" key="1">
    <source>
        <dbReference type="ARBA" id="ARBA00004496"/>
    </source>
</evidence>
<feature type="compositionally biased region" description="Low complexity" evidence="4">
    <location>
        <begin position="24"/>
        <end position="37"/>
    </location>
</feature>
<dbReference type="PANTHER" id="PTHR21373">
    <property type="entry name" value="GLUCOSE REPRESSIBLE PROTEIN MAK10"/>
    <property type="match status" value="1"/>
</dbReference>
<protein>
    <submittedName>
        <fullName evidence="7">Mak10-domain-containing protein</fullName>
    </submittedName>
</protein>
<evidence type="ECO:0000259" key="6">
    <source>
        <dbReference type="Pfam" id="PF25789"/>
    </source>
</evidence>
<dbReference type="InterPro" id="IPR057982">
    <property type="entry name" value="TPR_NAA35"/>
</dbReference>